<protein>
    <submittedName>
        <fullName evidence="8">RNA polymerase sigma factor</fullName>
    </submittedName>
</protein>
<comment type="similarity">
    <text evidence="1">Belongs to the sigma-70 factor family. ECF subfamily.</text>
</comment>
<dbReference type="InterPro" id="IPR013249">
    <property type="entry name" value="RNA_pol_sigma70_r4_t2"/>
</dbReference>
<proteinExistence type="inferred from homology"/>
<dbReference type="InterPro" id="IPR039425">
    <property type="entry name" value="RNA_pol_sigma-70-like"/>
</dbReference>
<dbReference type="InterPro" id="IPR036388">
    <property type="entry name" value="WH-like_DNA-bd_sf"/>
</dbReference>
<evidence type="ECO:0000256" key="1">
    <source>
        <dbReference type="ARBA" id="ARBA00010641"/>
    </source>
</evidence>
<dbReference type="RefSeq" id="WP_264139795.1">
    <property type="nucleotide sequence ID" value="NZ_JAOYOD010000001.1"/>
</dbReference>
<evidence type="ECO:0000256" key="4">
    <source>
        <dbReference type="ARBA" id="ARBA00023125"/>
    </source>
</evidence>
<evidence type="ECO:0000259" key="7">
    <source>
        <dbReference type="Pfam" id="PF08281"/>
    </source>
</evidence>
<evidence type="ECO:0000259" key="6">
    <source>
        <dbReference type="Pfam" id="PF04542"/>
    </source>
</evidence>
<reference evidence="8 9" key="1">
    <citation type="submission" date="2022-10" db="EMBL/GenBank/DDBJ databases">
        <title>Comparative genomics and taxonomic characterization of three novel marine species of genus Reichenbachiella exhibiting antioxidant and polysaccharide degradation activities.</title>
        <authorList>
            <person name="Muhammad N."/>
            <person name="Lee Y.-J."/>
            <person name="Ko J."/>
            <person name="Kim S.-G."/>
        </authorList>
    </citation>
    <scope>NUCLEOTIDE SEQUENCE [LARGE SCALE GENOMIC DNA]</scope>
    <source>
        <strain evidence="8 9">ABR2-5</strain>
    </source>
</reference>
<dbReference type="InterPro" id="IPR014284">
    <property type="entry name" value="RNA_pol_sigma-70_dom"/>
</dbReference>
<keyword evidence="3" id="KW-0731">Sigma factor</keyword>
<dbReference type="PANTHER" id="PTHR43133:SF8">
    <property type="entry name" value="RNA POLYMERASE SIGMA FACTOR HI_1459-RELATED"/>
    <property type="match status" value="1"/>
</dbReference>
<feature type="domain" description="RNA polymerase sigma-70 region 2" evidence="6">
    <location>
        <begin position="21"/>
        <end position="88"/>
    </location>
</feature>
<accession>A0ABT3CYX8</accession>
<dbReference type="CDD" id="cd06171">
    <property type="entry name" value="Sigma70_r4"/>
    <property type="match status" value="1"/>
</dbReference>
<dbReference type="InterPro" id="IPR007627">
    <property type="entry name" value="RNA_pol_sigma70_r2"/>
</dbReference>
<dbReference type="Pfam" id="PF04542">
    <property type="entry name" value="Sigma70_r2"/>
    <property type="match status" value="1"/>
</dbReference>
<sequence>MEESQLVRLVIQHDEQAFKALFDSYAGMVYNTTLNLVQNQEDAEDITQEVFVDISNKIESFKMESSLKTWIYRMTCNKALEHIRKSKRKKRFGFLVSIDSDNDFLTQTDSSIEEGEDKVKLLHQLIQQLPENQRLAFTLHHLDGLSYEEMAEVMETTLSAVESLMFRAKKNLKNKVALLNERNEKVQLG</sequence>
<comment type="caution">
    <text evidence="8">The sequence shown here is derived from an EMBL/GenBank/DDBJ whole genome shotgun (WGS) entry which is preliminary data.</text>
</comment>
<feature type="domain" description="RNA polymerase sigma factor 70 region 4 type 2" evidence="7">
    <location>
        <begin position="121"/>
        <end position="172"/>
    </location>
</feature>
<organism evidence="8 9">
    <name type="scientific">Reichenbachiella ulvae</name>
    <dbReference type="NCBI Taxonomy" id="2980104"/>
    <lineage>
        <taxon>Bacteria</taxon>
        <taxon>Pseudomonadati</taxon>
        <taxon>Bacteroidota</taxon>
        <taxon>Cytophagia</taxon>
        <taxon>Cytophagales</taxon>
        <taxon>Reichenbachiellaceae</taxon>
        <taxon>Reichenbachiella</taxon>
    </lineage>
</organism>
<dbReference type="Gene3D" id="1.10.1740.10">
    <property type="match status" value="1"/>
</dbReference>
<dbReference type="SUPFAM" id="SSF88946">
    <property type="entry name" value="Sigma2 domain of RNA polymerase sigma factors"/>
    <property type="match status" value="1"/>
</dbReference>
<name>A0ABT3CYX8_9BACT</name>
<keyword evidence="4" id="KW-0238">DNA-binding</keyword>
<evidence type="ECO:0000313" key="8">
    <source>
        <dbReference type="EMBL" id="MCV9388902.1"/>
    </source>
</evidence>
<keyword evidence="5" id="KW-0804">Transcription</keyword>
<dbReference type="Gene3D" id="1.10.10.10">
    <property type="entry name" value="Winged helix-like DNA-binding domain superfamily/Winged helix DNA-binding domain"/>
    <property type="match status" value="1"/>
</dbReference>
<keyword evidence="2" id="KW-0805">Transcription regulation</keyword>
<dbReference type="PANTHER" id="PTHR43133">
    <property type="entry name" value="RNA POLYMERASE ECF-TYPE SIGMA FACTO"/>
    <property type="match status" value="1"/>
</dbReference>
<dbReference type="SUPFAM" id="SSF88659">
    <property type="entry name" value="Sigma3 and sigma4 domains of RNA polymerase sigma factors"/>
    <property type="match status" value="1"/>
</dbReference>
<dbReference type="InterPro" id="IPR013325">
    <property type="entry name" value="RNA_pol_sigma_r2"/>
</dbReference>
<keyword evidence="9" id="KW-1185">Reference proteome</keyword>
<dbReference type="InterPro" id="IPR013324">
    <property type="entry name" value="RNA_pol_sigma_r3/r4-like"/>
</dbReference>
<gene>
    <name evidence="8" type="ORF">N7U62_19650</name>
</gene>
<evidence type="ECO:0000256" key="3">
    <source>
        <dbReference type="ARBA" id="ARBA00023082"/>
    </source>
</evidence>
<evidence type="ECO:0000256" key="2">
    <source>
        <dbReference type="ARBA" id="ARBA00023015"/>
    </source>
</evidence>
<dbReference type="Pfam" id="PF08281">
    <property type="entry name" value="Sigma70_r4_2"/>
    <property type="match status" value="1"/>
</dbReference>
<evidence type="ECO:0000256" key="5">
    <source>
        <dbReference type="ARBA" id="ARBA00023163"/>
    </source>
</evidence>
<evidence type="ECO:0000313" key="9">
    <source>
        <dbReference type="Proteomes" id="UP001300692"/>
    </source>
</evidence>
<dbReference type="Proteomes" id="UP001300692">
    <property type="component" value="Unassembled WGS sequence"/>
</dbReference>
<dbReference type="EMBL" id="JAOYOD010000001">
    <property type="protein sequence ID" value="MCV9388902.1"/>
    <property type="molecule type" value="Genomic_DNA"/>
</dbReference>
<dbReference type="NCBIfam" id="TIGR02937">
    <property type="entry name" value="sigma70-ECF"/>
    <property type="match status" value="1"/>
</dbReference>